<proteinExistence type="predicted"/>
<gene>
    <name evidence="1" type="ORF">SAMN05421760_11535</name>
</gene>
<dbReference type="Proteomes" id="UP000185999">
    <property type="component" value="Unassembled WGS sequence"/>
</dbReference>
<dbReference type="EMBL" id="FTOE01000015">
    <property type="protein sequence ID" value="SIT10385.1"/>
    <property type="molecule type" value="Genomic_DNA"/>
</dbReference>
<keyword evidence="2" id="KW-1185">Reference proteome</keyword>
<evidence type="ECO:0000313" key="2">
    <source>
        <dbReference type="Proteomes" id="UP000185999"/>
    </source>
</evidence>
<accession>A0A1N7PID0</accession>
<dbReference type="AlphaFoldDB" id="A0A1N7PID0"/>
<organism evidence="1 2">
    <name type="scientific">Neptunomonas antarctica</name>
    <dbReference type="NCBI Taxonomy" id="619304"/>
    <lineage>
        <taxon>Bacteria</taxon>
        <taxon>Pseudomonadati</taxon>
        <taxon>Pseudomonadota</taxon>
        <taxon>Gammaproteobacteria</taxon>
        <taxon>Oceanospirillales</taxon>
        <taxon>Oceanospirillaceae</taxon>
        <taxon>Neptunomonas</taxon>
    </lineage>
</organism>
<protein>
    <submittedName>
        <fullName evidence="1">Uncharacterized protein</fullName>
    </submittedName>
</protein>
<sequence>MNRVSTFIKLISMLFLMRLMTNSDLELELSSIIQFIHEHIVIQITAQLRISIYFVKK</sequence>
<reference evidence="2" key="1">
    <citation type="submission" date="2017-01" db="EMBL/GenBank/DDBJ databases">
        <authorList>
            <person name="Varghese N."/>
            <person name="Submissions S."/>
        </authorList>
    </citation>
    <scope>NUCLEOTIDE SEQUENCE [LARGE SCALE GENOMIC DNA]</scope>
    <source>
        <strain evidence="2">DSM 22306</strain>
    </source>
</reference>
<evidence type="ECO:0000313" key="1">
    <source>
        <dbReference type="EMBL" id="SIT10385.1"/>
    </source>
</evidence>
<name>A0A1N7PID0_9GAMM</name>